<protein>
    <submittedName>
        <fullName evidence="1">Uncharacterized protein</fullName>
    </submittedName>
</protein>
<comment type="caution">
    <text evidence="1">The sequence shown here is derived from an EMBL/GenBank/DDBJ whole genome shotgun (WGS) entry which is preliminary data.</text>
</comment>
<sequence length="98" mass="11672">MSIATIRQYHLHKNNKYVCQLIFWAIHTFGSFELFERFGPFNFGNVEIANVGQRQKFEQIQRQCITSRQAFGVLWDIVGSWCVNEKFELLLSNFYNQM</sequence>
<evidence type="ECO:0000313" key="2">
    <source>
        <dbReference type="Proteomes" id="UP000054653"/>
    </source>
</evidence>
<gene>
    <name evidence="1" type="ORF">T03_8130</name>
</gene>
<keyword evidence="2" id="KW-1185">Reference proteome</keyword>
<organism evidence="1 2">
    <name type="scientific">Trichinella britovi</name>
    <name type="common">Parasitic roundworm</name>
    <dbReference type="NCBI Taxonomy" id="45882"/>
    <lineage>
        <taxon>Eukaryota</taxon>
        <taxon>Metazoa</taxon>
        <taxon>Ecdysozoa</taxon>
        <taxon>Nematoda</taxon>
        <taxon>Enoplea</taxon>
        <taxon>Dorylaimia</taxon>
        <taxon>Trichinellida</taxon>
        <taxon>Trichinellidae</taxon>
        <taxon>Trichinella</taxon>
    </lineage>
</organism>
<dbReference type="AlphaFoldDB" id="A0A0V1CYJ8"/>
<proteinExistence type="predicted"/>
<accession>A0A0V1CYJ8</accession>
<name>A0A0V1CYJ8_TRIBR</name>
<dbReference type="EMBL" id="JYDI01000073">
    <property type="protein sequence ID" value="KRY54236.1"/>
    <property type="molecule type" value="Genomic_DNA"/>
</dbReference>
<reference evidence="1 2" key="1">
    <citation type="submission" date="2015-01" db="EMBL/GenBank/DDBJ databases">
        <title>Evolution of Trichinella species and genotypes.</title>
        <authorList>
            <person name="Korhonen P.K."/>
            <person name="Edoardo P."/>
            <person name="Giuseppe L.R."/>
            <person name="Gasser R.B."/>
        </authorList>
    </citation>
    <scope>NUCLEOTIDE SEQUENCE [LARGE SCALE GENOMIC DNA]</scope>
    <source>
        <strain evidence="1">ISS120</strain>
    </source>
</reference>
<evidence type="ECO:0000313" key="1">
    <source>
        <dbReference type="EMBL" id="KRY54236.1"/>
    </source>
</evidence>
<dbReference type="Proteomes" id="UP000054653">
    <property type="component" value="Unassembled WGS sequence"/>
</dbReference>